<name>A0A501PPV0_9PROT</name>
<protein>
    <submittedName>
        <fullName evidence="3">DUF882 domain-containing protein</fullName>
    </submittedName>
</protein>
<dbReference type="Pfam" id="PF08291">
    <property type="entry name" value="Peptidase_M15_3"/>
    <property type="match status" value="1"/>
</dbReference>
<comment type="caution">
    <text evidence="3">The sequence shown here is derived from an EMBL/GenBank/DDBJ whole genome shotgun (WGS) entry which is preliminary data.</text>
</comment>
<reference evidence="4" key="1">
    <citation type="submission" date="2019-06" db="EMBL/GenBank/DDBJ databases">
        <title>The complete genome of Emcibacter congregatus ZYLT.</title>
        <authorList>
            <person name="Zhao Z."/>
        </authorList>
    </citation>
    <scope>NUCLEOTIDE SEQUENCE [LARGE SCALE GENOMIC DNA]</scope>
    <source>
        <strain evidence="4">MCCC 1A06723</strain>
    </source>
</reference>
<evidence type="ECO:0000313" key="4">
    <source>
        <dbReference type="Proteomes" id="UP000319148"/>
    </source>
</evidence>
<dbReference type="InterPro" id="IPR009045">
    <property type="entry name" value="Zn_M74/Hedgehog-like"/>
</dbReference>
<accession>A0A501PPV0</accession>
<dbReference type="OrthoDB" id="7618790at2"/>
<feature type="domain" description="Peptidase M15A C-terminal" evidence="2">
    <location>
        <begin position="40"/>
        <end position="147"/>
    </location>
</feature>
<proteinExistence type="predicted"/>
<dbReference type="AlphaFoldDB" id="A0A501PPV0"/>
<evidence type="ECO:0000313" key="3">
    <source>
        <dbReference type="EMBL" id="TPD61816.1"/>
    </source>
</evidence>
<dbReference type="Gene3D" id="3.30.1380.10">
    <property type="match status" value="1"/>
</dbReference>
<evidence type="ECO:0000259" key="2">
    <source>
        <dbReference type="Pfam" id="PF08291"/>
    </source>
</evidence>
<feature type="region of interest" description="Disordered" evidence="1">
    <location>
        <begin position="1"/>
        <end position="28"/>
    </location>
</feature>
<organism evidence="3 4">
    <name type="scientific">Emcibacter nanhaiensis</name>
    <dbReference type="NCBI Taxonomy" id="1505037"/>
    <lineage>
        <taxon>Bacteria</taxon>
        <taxon>Pseudomonadati</taxon>
        <taxon>Pseudomonadota</taxon>
        <taxon>Alphaproteobacteria</taxon>
        <taxon>Emcibacterales</taxon>
        <taxon>Emcibacteraceae</taxon>
        <taxon>Emcibacter</taxon>
    </lineage>
</organism>
<keyword evidence="4" id="KW-1185">Reference proteome</keyword>
<dbReference type="InterPro" id="IPR013230">
    <property type="entry name" value="Peptidase_M15A_C"/>
</dbReference>
<gene>
    <name evidence="3" type="ORF">FIV46_06300</name>
</gene>
<dbReference type="EMBL" id="VFIY01000005">
    <property type="protein sequence ID" value="TPD61816.1"/>
    <property type="molecule type" value="Genomic_DNA"/>
</dbReference>
<sequence length="191" mass="21216">MAPAQGLGQDPSSTIPRSLYQGRSREPAARRCRTMKLSEHFSLEELCHSQTAARHNIDNHPDPVATERLTYLAHHLLEPLRERIGHPFSPTSGYRCPALNRLLGSSGRSQHLCGEAVDLKIPGIGLHDLAGLIRRELAFDQLILEYHRPAEPESGWLHCSLADPARGRANRGQALVFDGKSYREMDDVLSG</sequence>
<evidence type="ECO:0000256" key="1">
    <source>
        <dbReference type="SAM" id="MobiDB-lite"/>
    </source>
</evidence>
<dbReference type="Proteomes" id="UP000319148">
    <property type="component" value="Unassembled WGS sequence"/>
</dbReference>
<dbReference type="SUPFAM" id="SSF55166">
    <property type="entry name" value="Hedgehog/DD-peptidase"/>
    <property type="match status" value="1"/>
</dbReference>